<dbReference type="InterPro" id="IPR011528">
    <property type="entry name" value="NERD"/>
</dbReference>
<keyword evidence="3" id="KW-1185">Reference proteome</keyword>
<dbReference type="OrthoDB" id="2164794at2"/>
<reference evidence="3" key="1">
    <citation type="submission" date="2016-10" db="EMBL/GenBank/DDBJ databases">
        <authorList>
            <person name="de Groot N.N."/>
        </authorList>
    </citation>
    <scope>NUCLEOTIDE SEQUENCE [LARGE SCALE GENOMIC DNA]</scope>
    <source>
        <strain evidence="3">10nlg</strain>
    </source>
</reference>
<feature type="domain" description="NERD" evidence="1">
    <location>
        <begin position="53"/>
        <end position="164"/>
    </location>
</feature>
<dbReference type="PROSITE" id="PS50965">
    <property type="entry name" value="NERD"/>
    <property type="match status" value="1"/>
</dbReference>
<evidence type="ECO:0000259" key="1">
    <source>
        <dbReference type="PROSITE" id="PS50965"/>
    </source>
</evidence>
<organism evidence="2 3">
    <name type="scientific">Salisediminibacterium halotolerans</name>
    <dbReference type="NCBI Taxonomy" id="517425"/>
    <lineage>
        <taxon>Bacteria</taxon>
        <taxon>Bacillati</taxon>
        <taxon>Bacillota</taxon>
        <taxon>Bacilli</taxon>
        <taxon>Bacillales</taxon>
        <taxon>Bacillaceae</taxon>
        <taxon>Salisediminibacterium</taxon>
    </lineage>
</organism>
<gene>
    <name evidence="2" type="ORF">SAMN05444126_10467</name>
</gene>
<dbReference type="Proteomes" id="UP000199318">
    <property type="component" value="Unassembled WGS sequence"/>
</dbReference>
<comment type="caution">
    <text evidence="2">The sequence shown here is derived from an EMBL/GenBank/DDBJ whole genome shotgun (WGS) entry which is preliminary data.</text>
</comment>
<proteinExistence type="predicted"/>
<protein>
    <submittedName>
        <fullName evidence="2">Nuclease-related domain-containing protein</fullName>
    </submittedName>
</protein>
<dbReference type="RefSeq" id="WP_093072094.1">
    <property type="nucleotide sequence ID" value="NZ_FOGV01000004.1"/>
</dbReference>
<evidence type="ECO:0000313" key="3">
    <source>
        <dbReference type="Proteomes" id="UP000199318"/>
    </source>
</evidence>
<sequence length="271" mass="31603">MKSHEKFFKKMDVIPIGLLYERPVNPELRLLQILQHRSTLDPQQRKKLHYLIAGDRGERLLDNRLAHLDGTVIAIPDLKLRIQQSAIQIDTLIITPSRICLLEIKNFTGDYEITREHQWLSPKQNYIQNPLIQLERTLTAMRQYLTEGGVSVQLLEGFVLFPDPAFTLYGAERTMRNRNVQILSTPLHMFKLSEKRLLYKYSSAHLYRVPLSFSRALLFNTRSISFHRRFDLLSFDSQISSHRSQNITHICRENHVTAGTLKKTGQKRPVC</sequence>
<dbReference type="Pfam" id="PF08378">
    <property type="entry name" value="NERD"/>
    <property type="match status" value="1"/>
</dbReference>
<dbReference type="STRING" id="1464123.SAMN05444126_10467"/>
<name>A0A1H9R924_9BACI</name>
<dbReference type="AlphaFoldDB" id="A0A1H9R924"/>
<dbReference type="EMBL" id="FOGV01000004">
    <property type="protein sequence ID" value="SER69168.1"/>
    <property type="molecule type" value="Genomic_DNA"/>
</dbReference>
<accession>A0A1H9R924</accession>
<evidence type="ECO:0000313" key="2">
    <source>
        <dbReference type="EMBL" id="SER69168.1"/>
    </source>
</evidence>